<name>A0A0E9T0B3_ANGAN</name>
<reference evidence="1" key="1">
    <citation type="submission" date="2014-11" db="EMBL/GenBank/DDBJ databases">
        <authorList>
            <person name="Amaro Gonzalez C."/>
        </authorList>
    </citation>
    <scope>NUCLEOTIDE SEQUENCE</scope>
</reference>
<proteinExistence type="predicted"/>
<accession>A0A0E9T0B3</accession>
<protein>
    <submittedName>
        <fullName evidence="1">Uncharacterized protein</fullName>
    </submittedName>
</protein>
<sequence length="33" mass="3478">MPVDRILCALILRPAVQSLSYLIPAVSIVTAPG</sequence>
<dbReference type="EMBL" id="GBXM01061518">
    <property type="protein sequence ID" value="JAH47059.1"/>
    <property type="molecule type" value="Transcribed_RNA"/>
</dbReference>
<organism evidence="1">
    <name type="scientific">Anguilla anguilla</name>
    <name type="common">European freshwater eel</name>
    <name type="synonym">Muraena anguilla</name>
    <dbReference type="NCBI Taxonomy" id="7936"/>
    <lineage>
        <taxon>Eukaryota</taxon>
        <taxon>Metazoa</taxon>
        <taxon>Chordata</taxon>
        <taxon>Craniata</taxon>
        <taxon>Vertebrata</taxon>
        <taxon>Euteleostomi</taxon>
        <taxon>Actinopterygii</taxon>
        <taxon>Neopterygii</taxon>
        <taxon>Teleostei</taxon>
        <taxon>Anguilliformes</taxon>
        <taxon>Anguillidae</taxon>
        <taxon>Anguilla</taxon>
    </lineage>
</organism>
<dbReference type="AlphaFoldDB" id="A0A0E9T0B3"/>
<reference evidence="1" key="2">
    <citation type="journal article" date="2015" name="Fish Shellfish Immunol.">
        <title>Early steps in the European eel (Anguilla anguilla)-Vibrio vulnificus interaction in the gills: Role of the RtxA13 toxin.</title>
        <authorList>
            <person name="Callol A."/>
            <person name="Pajuelo D."/>
            <person name="Ebbesson L."/>
            <person name="Teles M."/>
            <person name="MacKenzie S."/>
            <person name="Amaro C."/>
        </authorList>
    </citation>
    <scope>NUCLEOTIDE SEQUENCE</scope>
</reference>
<evidence type="ECO:0000313" key="1">
    <source>
        <dbReference type="EMBL" id="JAH47059.1"/>
    </source>
</evidence>